<dbReference type="InterPro" id="IPR023772">
    <property type="entry name" value="DNA-bd_HTH_TetR-type_CS"/>
</dbReference>
<dbReference type="RefSeq" id="WP_118797489.1">
    <property type="nucleotide sequence ID" value="NZ_JAOQKJ010000003.1"/>
</dbReference>
<evidence type="ECO:0000259" key="3">
    <source>
        <dbReference type="PROSITE" id="PS50977"/>
    </source>
</evidence>
<dbReference type="InterPro" id="IPR009057">
    <property type="entry name" value="Homeodomain-like_sf"/>
</dbReference>
<feature type="DNA-binding region" description="H-T-H motif" evidence="2">
    <location>
        <begin position="33"/>
        <end position="52"/>
    </location>
</feature>
<dbReference type="InterPro" id="IPR001647">
    <property type="entry name" value="HTH_TetR"/>
</dbReference>
<dbReference type="PROSITE" id="PS01081">
    <property type="entry name" value="HTH_TETR_1"/>
    <property type="match status" value="1"/>
</dbReference>
<feature type="domain" description="HTH tetR-type" evidence="3">
    <location>
        <begin position="10"/>
        <end position="70"/>
    </location>
</feature>
<evidence type="ECO:0000256" key="2">
    <source>
        <dbReference type="PROSITE-ProRule" id="PRU00335"/>
    </source>
</evidence>
<organism evidence="4 5">
    <name type="scientific">Suilimivivens aceti</name>
    <dbReference type="NCBI Taxonomy" id="2981774"/>
    <lineage>
        <taxon>Bacteria</taxon>
        <taxon>Bacillati</taxon>
        <taxon>Bacillota</taxon>
        <taxon>Clostridia</taxon>
        <taxon>Lachnospirales</taxon>
        <taxon>Lachnospiraceae</taxon>
        <taxon>Suilimivivens</taxon>
    </lineage>
</organism>
<dbReference type="PROSITE" id="PS50977">
    <property type="entry name" value="HTH_TETR_2"/>
    <property type="match status" value="1"/>
</dbReference>
<proteinExistence type="predicted"/>
<dbReference type="PANTHER" id="PTHR43479">
    <property type="entry name" value="ACREF/ENVCD OPERON REPRESSOR-RELATED"/>
    <property type="match status" value="1"/>
</dbReference>
<gene>
    <name evidence="4" type="ORF">OCV77_04640</name>
</gene>
<dbReference type="EMBL" id="JAOQKJ010000003">
    <property type="protein sequence ID" value="MCU6743795.1"/>
    <property type="molecule type" value="Genomic_DNA"/>
</dbReference>
<dbReference type="InterPro" id="IPR036271">
    <property type="entry name" value="Tet_transcr_reg_TetR-rel_C_sf"/>
</dbReference>
<keyword evidence="1 2" id="KW-0238">DNA-binding</keyword>
<comment type="caution">
    <text evidence="4">The sequence shown here is derived from an EMBL/GenBank/DDBJ whole genome shotgun (WGS) entry which is preliminary data.</text>
</comment>
<protein>
    <submittedName>
        <fullName evidence="4">TetR/AcrR family transcriptional regulator</fullName>
    </submittedName>
</protein>
<dbReference type="Pfam" id="PF00440">
    <property type="entry name" value="TetR_N"/>
    <property type="match status" value="1"/>
</dbReference>
<dbReference type="InterPro" id="IPR050624">
    <property type="entry name" value="HTH-type_Tx_Regulator"/>
</dbReference>
<evidence type="ECO:0000313" key="4">
    <source>
        <dbReference type="EMBL" id="MCU6743795.1"/>
    </source>
</evidence>
<dbReference type="Proteomes" id="UP001652432">
    <property type="component" value="Unassembled WGS sequence"/>
</dbReference>
<dbReference type="SUPFAM" id="SSF48498">
    <property type="entry name" value="Tetracyclin repressor-like, C-terminal domain"/>
    <property type="match status" value="1"/>
</dbReference>
<name>A0ABT2T0Q0_9FIRM</name>
<sequence>MNDKFFDLKKEKQDRMINAALKVFAGNGYEHASTDEIVKEAGISKGLLFHYFISKIGLYTFVYDYSVKYLLLELNTGVDKEETDFFKLTRQIKNCELQVMRTYPYLIRFLSESGREQNSEALEATREKRVYLGKQYDRLLERTENTSLRDGISMDQLKKMVQLTLDGLMAEAFFEGSFQPERYMEDALGYLLLLERLCVREA</sequence>
<dbReference type="PRINTS" id="PR00455">
    <property type="entry name" value="HTHTETR"/>
</dbReference>
<dbReference type="SUPFAM" id="SSF46689">
    <property type="entry name" value="Homeodomain-like"/>
    <property type="match status" value="1"/>
</dbReference>
<accession>A0ABT2T0Q0</accession>
<dbReference type="Gene3D" id="1.10.357.10">
    <property type="entry name" value="Tetracycline Repressor, domain 2"/>
    <property type="match status" value="1"/>
</dbReference>
<dbReference type="PANTHER" id="PTHR43479:SF11">
    <property type="entry name" value="ACREF_ENVCD OPERON REPRESSOR-RELATED"/>
    <property type="match status" value="1"/>
</dbReference>
<keyword evidence="5" id="KW-1185">Reference proteome</keyword>
<dbReference type="Gene3D" id="1.10.10.60">
    <property type="entry name" value="Homeodomain-like"/>
    <property type="match status" value="1"/>
</dbReference>
<reference evidence="4 5" key="1">
    <citation type="journal article" date="2021" name="ISME Commun">
        <title>Automated analysis of genomic sequences facilitates high-throughput and comprehensive description of bacteria.</title>
        <authorList>
            <person name="Hitch T.C.A."/>
        </authorList>
    </citation>
    <scope>NUCLEOTIDE SEQUENCE [LARGE SCALE GENOMIC DNA]</scope>
    <source>
        <strain evidence="4 5">Sanger_18</strain>
    </source>
</reference>
<evidence type="ECO:0000256" key="1">
    <source>
        <dbReference type="ARBA" id="ARBA00023125"/>
    </source>
</evidence>
<evidence type="ECO:0000313" key="5">
    <source>
        <dbReference type="Proteomes" id="UP001652432"/>
    </source>
</evidence>